<dbReference type="AlphaFoldDB" id="A0A109BJV4"/>
<protein>
    <submittedName>
        <fullName evidence="1">Uncharacterized protein</fullName>
    </submittedName>
</protein>
<comment type="caution">
    <text evidence="1">The sequence shown here is derived from an EMBL/GenBank/DDBJ whole genome shotgun (WGS) entry which is preliminary data.</text>
</comment>
<dbReference type="Proteomes" id="UP000059074">
    <property type="component" value="Unassembled WGS sequence"/>
</dbReference>
<keyword evidence="2" id="KW-1185">Reference proteome</keyword>
<reference evidence="1 2" key="1">
    <citation type="submission" date="2015-10" db="EMBL/GenBank/DDBJ databases">
        <title>Transcriptomic analysis of a linuron degrading triple-species bacterial consortium.</title>
        <authorList>
            <person name="Albers P."/>
        </authorList>
    </citation>
    <scope>NUCLEOTIDE SEQUENCE [LARGE SCALE GENOMIC DNA]</scope>
    <source>
        <strain evidence="1 2">WDL6</strain>
    </source>
</reference>
<gene>
    <name evidence="1" type="ORF">APY04_1400</name>
</gene>
<dbReference type="STRING" id="121290.APY04_1400"/>
<sequence length="52" mass="5878">MVDILNYTDGGLVIILSCARYSQGTGISREELRSKARFKRSDLFADRRLADV</sequence>
<name>A0A109BJV4_HYPSL</name>
<accession>A0A109BJV4</accession>
<proteinExistence type="predicted"/>
<evidence type="ECO:0000313" key="1">
    <source>
        <dbReference type="EMBL" id="KWT69317.1"/>
    </source>
</evidence>
<organism evidence="1 2">
    <name type="scientific">Hyphomicrobium sulfonivorans</name>
    <dbReference type="NCBI Taxonomy" id="121290"/>
    <lineage>
        <taxon>Bacteria</taxon>
        <taxon>Pseudomonadati</taxon>
        <taxon>Pseudomonadota</taxon>
        <taxon>Alphaproteobacteria</taxon>
        <taxon>Hyphomicrobiales</taxon>
        <taxon>Hyphomicrobiaceae</taxon>
        <taxon>Hyphomicrobium</taxon>
    </lineage>
</organism>
<dbReference type="EMBL" id="LMTR01000045">
    <property type="protein sequence ID" value="KWT69317.1"/>
    <property type="molecule type" value="Genomic_DNA"/>
</dbReference>
<dbReference type="PATRIC" id="fig|121290.4.peg.2634"/>
<evidence type="ECO:0000313" key="2">
    <source>
        <dbReference type="Proteomes" id="UP000059074"/>
    </source>
</evidence>